<reference evidence="1 2" key="1">
    <citation type="journal article" date="1992" name="Lakartidningen">
        <title>[Penicillin V and not amoxicillin is the first choice preparation in acute otitis].</title>
        <authorList>
            <person name="Kamme C."/>
            <person name="Lundgren K."/>
            <person name="Prellner K."/>
        </authorList>
    </citation>
    <scope>NUCLEOTIDE SEQUENCE [LARGE SCALE GENOMIC DNA]</scope>
    <source>
        <strain evidence="1 2">PC5538III-lc</strain>
    </source>
</reference>
<proteinExistence type="predicted"/>
<sequence length="73" mass="8413">MIINYGCKVKITNKPNISWYSADMAYTKNSTFIINNDTSKYTNAYIYDSKIPTFIGDKYKITILAKQIPNYGQ</sequence>
<name>A0A5C8DWD6_9SPIR</name>
<evidence type="ECO:0000313" key="2">
    <source>
        <dbReference type="Proteomes" id="UP000324707"/>
    </source>
</evidence>
<dbReference type="Proteomes" id="UP000324707">
    <property type="component" value="Unassembled WGS sequence"/>
</dbReference>
<organism evidence="1 2">
    <name type="scientific">Brachyspira aalborgi</name>
    <dbReference type="NCBI Taxonomy" id="29522"/>
    <lineage>
        <taxon>Bacteria</taxon>
        <taxon>Pseudomonadati</taxon>
        <taxon>Spirochaetota</taxon>
        <taxon>Spirochaetia</taxon>
        <taxon>Brachyspirales</taxon>
        <taxon>Brachyspiraceae</taxon>
        <taxon>Brachyspira</taxon>
    </lineage>
</organism>
<gene>
    <name evidence="1" type="ORF">EPJ69_12095</name>
</gene>
<dbReference type="AlphaFoldDB" id="A0A5C8DWD6"/>
<accession>A0A5C8DWD6</accession>
<evidence type="ECO:0000313" key="1">
    <source>
        <dbReference type="EMBL" id="TXJ29970.1"/>
    </source>
</evidence>
<protein>
    <submittedName>
        <fullName evidence="1">Uncharacterized protein</fullName>
    </submittedName>
</protein>
<dbReference type="RefSeq" id="WP_147737581.1">
    <property type="nucleotide sequence ID" value="NZ_SAXX01000025.1"/>
</dbReference>
<dbReference type="EMBL" id="SAXX01000025">
    <property type="protein sequence ID" value="TXJ29970.1"/>
    <property type="molecule type" value="Genomic_DNA"/>
</dbReference>
<comment type="caution">
    <text evidence="1">The sequence shown here is derived from an EMBL/GenBank/DDBJ whole genome shotgun (WGS) entry which is preliminary data.</text>
</comment>